<accession>A0A6J4TDK3</accession>
<feature type="non-terminal residue" evidence="1">
    <location>
        <position position="37"/>
    </location>
</feature>
<feature type="non-terminal residue" evidence="1">
    <location>
        <position position="1"/>
    </location>
</feature>
<evidence type="ECO:0000313" key="1">
    <source>
        <dbReference type="EMBL" id="CAA9520992.1"/>
    </source>
</evidence>
<dbReference type="AlphaFoldDB" id="A0A6J4TDK3"/>
<sequence length="37" mass="4251">WPSRKCLSPASLRQTDRPKLALARLNESLKQWKTSPS</sequence>
<reference evidence="1" key="1">
    <citation type="submission" date="2020-02" db="EMBL/GenBank/DDBJ databases">
        <authorList>
            <person name="Meier V. D."/>
        </authorList>
    </citation>
    <scope>NUCLEOTIDE SEQUENCE</scope>
    <source>
        <strain evidence="1">AVDCRST_MAG31</strain>
    </source>
</reference>
<name>A0A6J4TDK3_9SPHN</name>
<protein>
    <submittedName>
        <fullName evidence="1">Uncharacterized protein</fullName>
    </submittedName>
</protein>
<proteinExistence type="predicted"/>
<organism evidence="1">
    <name type="scientific">uncultured Sphingomonas sp</name>
    <dbReference type="NCBI Taxonomy" id="158754"/>
    <lineage>
        <taxon>Bacteria</taxon>
        <taxon>Pseudomonadati</taxon>
        <taxon>Pseudomonadota</taxon>
        <taxon>Alphaproteobacteria</taxon>
        <taxon>Sphingomonadales</taxon>
        <taxon>Sphingomonadaceae</taxon>
        <taxon>Sphingomonas</taxon>
        <taxon>environmental samples</taxon>
    </lineage>
</organism>
<dbReference type="EMBL" id="CADCWA010000118">
    <property type="protein sequence ID" value="CAA9520992.1"/>
    <property type="molecule type" value="Genomic_DNA"/>
</dbReference>
<gene>
    <name evidence="1" type="ORF">AVDCRST_MAG31-1579</name>
</gene>